<feature type="compositionally biased region" description="Polar residues" evidence="1">
    <location>
        <begin position="317"/>
        <end position="327"/>
    </location>
</feature>
<keyword evidence="3" id="KW-1185">Reference proteome</keyword>
<proteinExistence type="predicted"/>
<protein>
    <recommendedName>
        <fullName evidence="4">Glycosyltransferase family 69 protein</fullName>
    </recommendedName>
</protein>
<accession>A0A0C2WUM0</accession>
<dbReference type="InterPro" id="IPR021047">
    <property type="entry name" value="Mannosyltransferase_CMT1"/>
</dbReference>
<dbReference type="PANTHER" id="PTHR34144">
    <property type="entry name" value="CHROMOSOME 8, WHOLE GENOME SHOTGUN SEQUENCE"/>
    <property type="match status" value="1"/>
</dbReference>
<dbReference type="AlphaFoldDB" id="A0A0C2WUM0"/>
<dbReference type="InParanoid" id="A0A0C2WUM0"/>
<dbReference type="Proteomes" id="UP000054549">
    <property type="component" value="Unassembled WGS sequence"/>
</dbReference>
<dbReference type="HOGENOM" id="CLU_016903_0_0_1"/>
<dbReference type="PANTHER" id="PTHR34144:SF2">
    <property type="entry name" value="CAPSULAR ASSOCIATED PROTEIN"/>
    <property type="match status" value="1"/>
</dbReference>
<evidence type="ECO:0000313" key="3">
    <source>
        <dbReference type="Proteomes" id="UP000054549"/>
    </source>
</evidence>
<dbReference type="EMBL" id="KN818305">
    <property type="protein sequence ID" value="KIL60028.1"/>
    <property type="molecule type" value="Genomic_DNA"/>
</dbReference>
<feature type="region of interest" description="Disordered" evidence="1">
    <location>
        <begin position="453"/>
        <end position="497"/>
    </location>
</feature>
<evidence type="ECO:0008006" key="4">
    <source>
        <dbReference type="Google" id="ProtNLM"/>
    </source>
</evidence>
<dbReference type="STRING" id="946122.A0A0C2WUM0"/>
<organism evidence="2 3">
    <name type="scientific">Amanita muscaria (strain Koide BX008)</name>
    <dbReference type="NCBI Taxonomy" id="946122"/>
    <lineage>
        <taxon>Eukaryota</taxon>
        <taxon>Fungi</taxon>
        <taxon>Dikarya</taxon>
        <taxon>Basidiomycota</taxon>
        <taxon>Agaricomycotina</taxon>
        <taxon>Agaricomycetes</taxon>
        <taxon>Agaricomycetidae</taxon>
        <taxon>Agaricales</taxon>
        <taxon>Pluteineae</taxon>
        <taxon>Amanitaceae</taxon>
        <taxon>Amanita</taxon>
    </lineage>
</organism>
<evidence type="ECO:0000313" key="2">
    <source>
        <dbReference type="EMBL" id="KIL60028.1"/>
    </source>
</evidence>
<dbReference type="Pfam" id="PF11735">
    <property type="entry name" value="CAP59_mtransfer"/>
    <property type="match status" value="1"/>
</dbReference>
<reference evidence="2 3" key="1">
    <citation type="submission" date="2014-04" db="EMBL/GenBank/DDBJ databases">
        <title>Evolutionary Origins and Diversification of the Mycorrhizal Mutualists.</title>
        <authorList>
            <consortium name="DOE Joint Genome Institute"/>
            <consortium name="Mycorrhizal Genomics Consortium"/>
            <person name="Kohler A."/>
            <person name="Kuo A."/>
            <person name="Nagy L.G."/>
            <person name="Floudas D."/>
            <person name="Copeland A."/>
            <person name="Barry K.W."/>
            <person name="Cichocki N."/>
            <person name="Veneault-Fourrey C."/>
            <person name="LaButti K."/>
            <person name="Lindquist E.A."/>
            <person name="Lipzen A."/>
            <person name="Lundell T."/>
            <person name="Morin E."/>
            <person name="Murat C."/>
            <person name="Riley R."/>
            <person name="Ohm R."/>
            <person name="Sun H."/>
            <person name="Tunlid A."/>
            <person name="Henrissat B."/>
            <person name="Grigoriev I.V."/>
            <person name="Hibbett D.S."/>
            <person name="Martin F."/>
        </authorList>
    </citation>
    <scope>NUCLEOTIDE SEQUENCE [LARGE SCALE GENOMIC DNA]</scope>
    <source>
        <strain evidence="2 3">Koide BX008</strain>
    </source>
</reference>
<dbReference type="OrthoDB" id="3235770at2759"/>
<sequence length="600" mass="68182">MITVLRRRNLSRVLFLLGSALFIRLFFFPSSQDNPSQPLQIKEHNFIERARPDKSLNIQKHRFLQARIGRDEPEELFGDLIRNGVDDFWDRFQMPYVLSKETANMDTQHVLTAIDQLLSLNGWVAALCPTLTRPFGQNKHENAYDDLIRQDHLYYIAIVIHSADHFLVDQLAVIVQMAKRWGTNNLFVSMLDYASTDSTETLTDLCEAVLILLGVPFRIRRVPAMTAELAAYYPLEEAYMRNLALEPLKELEKKRNIRFSRVIWLKGFTCPNDILETIKISLLNEAGMVCGMDWAEHNGFFVFSDRWRTRDIEGDQFRQSTSKSQPDSAPPRDTLGAQRYAQHLPFQAFCCESGTHVVDPAQSYYRGVYYRAGSDFQNLSLSVDAAARDPDAQCLDSSQAWFCRDLWVLTAKDAMTDTDNELNPGVMRKRSVVEVAAFDPMMEKRDAVIVKGADGAEDEVNDKGENRRQNKKTDPDANAGSDYDAMSPEEGGEEVPSAQDFEKLAIPNSMFRPARILVNPRCPTTYAGVSHTQLARDLFGEGDDAPKADTAKYILEDWDGAPESFVCQEQKTTGGRKAAKTQRRLGFSINEELQRMPKWN</sequence>
<gene>
    <name evidence="2" type="ORF">M378DRAFT_84242</name>
</gene>
<feature type="compositionally biased region" description="Basic and acidic residues" evidence="1">
    <location>
        <begin position="461"/>
        <end position="475"/>
    </location>
</feature>
<feature type="region of interest" description="Disordered" evidence="1">
    <location>
        <begin position="315"/>
        <end position="335"/>
    </location>
</feature>
<name>A0A0C2WUM0_AMAMK</name>
<evidence type="ECO:0000256" key="1">
    <source>
        <dbReference type="SAM" id="MobiDB-lite"/>
    </source>
</evidence>